<feature type="domain" description="TGS" evidence="1">
    <location>
        <begin position="254"/>
        <end position="329"/>
    </location>
</feature>
<dbReference type="Gene3D" id="3.40.50.300">
    <property type="entry name" value="P-loop containing nucleotide triphosphate hydrolases"/>
    <property type="match status" value="1"/>
</dbReference>
<dbReference type="InterPro" id="IPR004095">
    <property type="entry name" value="TGS"/>
</dbReference>
<gene>
    <name evidence="2" type="ORF">NEF87_004686</name>
</gene>
<dbReference type="PANTHER" id="PTHR43127">
    <property type="entry name" value="DEVELOPMENTALLY-REGULATED GTP-BINDING PROTEIN 2"/>
    <property type="match status" value="1"/>
</dbReference>
<dbReference type="SUPFAM" id="SSF81271">
    <property type="entry name" value="TGS-like"/>
    <property type="match status" value="1"/>
</dbReference>
<dbReference type="InterPro" id="IPR006073">
    <property type="entry name" value="GTP-bd"/>
</dbReference>
<organism evidence="2 3">
    <name type="scientific">Candidatus Lokiarchaeum ossiferum</name>
    <dbReference type="NCBI Taxonomy" id="2951803"/>
    <lineage>
        <taxon>Archaea</taxon>
        <taxon>Promethearchaeati</taxon>
        <taxon>Promethearchaeota</taxon>
        <taxon>Promethearchaeia</taxon>
        <taxon>Promethearchaeales</taxon>
        <taxon>Promethearchaeaceae</taxon>
        <taxon>Candidatus Lokiarchaeum</taxon>
    </lineage>
</organism>
<dbReference type="InterPro" id="IPR005225">
    <property type="entry name" value="Small_GTP-bd"/>
</dbReference>
<evidence type="ECO:0000313" key="3">
    <source>
        <dbReference type="Proteomes" id="UP001208689"/>
    </source>
</evidence>
<dbReference type="Pfam" id="PF02824">
    <property type="entry name" value="TGS"/>
    <property type="match status" value="1"/>
</dbReference>
<accession>A0ABY6HXZ7</accession>
<dbReference type="Gene3D" id="3.10.20.30">
    <property type="match status" value="1"/>
</dbReference>
<protein>
    <submittedName>
        <fullName evidence="2">GTPase Era</fullName>
    </submittedName>
</protein>
<keyword evidence="3" id="KW-1185">Reference proteome</keyword>
<evidence type="ECO:0000313" key="2">
    <source>
        <dbReference type="EMBL" id="UYP48401.1"/>
    </source>
</evidence>
<name>A0ABY6HXZ7_9ARCH</name>
<sequence>MPENLSFYPRKLKSYHYDFIRLTNEKSGSDLIEVIRDIIKDIKTRGYDQAGCFKEYIKTLEGLIHEIESKRKGKNREYDPFAIKRSGDARIALFGMTNVGKSTLMNAITNSKSKTGNFSTTTISALGGTCIYEGVQIQLVDLPGFVYDRDDWRLNKQIIRVSRTSDAILMVIELSSEVKAQYDFLVEQLQKAEIIMDGEPVVPIKIIATKGDLAYSKDYYELLKSFSAYDILPITIKNEKSLEDLKKDLYDLMEIMRIYTKRHHHKPDLDSPMVFQKGATVGKVARKIHKDFFNNFDYAIVWGKSVEFDNQRVGIEHELMEGDIVEVFLKSEK</sequence>
<dbReference type="NCBIfam" id="TIGR00231">
    <property type="entry name" value="small_GTP"/>
    <property type="match status" value="1"/>
</dbReference>
<reference evidence="2" key="1">
    <citation type="submission" date="2022-09" db="EMBL/GenBank/DDBJ databases">
        <title>Actin cytoskeleton and complex cell architecture in an #Asgard archaeon.</title>
        <authorList>
            <person name="Ponce Toledo R.I."/>
            <person name="Schleper C."/>
            <person name="Rodrigues Oliveira T."/>
            <person name="Wollweber F."/>
            <person name="Xu J."/>
            <person name="Rittmann S."/>
            <person name="Klingl A."/>
            <person name="Pilhofer M."/>
        </authorList>
    </citation>
    <scope>NUCLEOTIDE SEQUENCE</scope>
    <source>
        <strain evidence="2">B-35</strain>
    </source>
</reference>
<dbReference type="PROSITE" id="PS51880">
    <property type="entry name" value="TGS"/>
    <property type="match status" value="1"/>
</dbReference>
<evidence type="ECO:0000259" key="1">
    <source>
        <dbReference type="PROSITE" id="PS51880"/>
    </source>
</evidence>
<dbReference type="InterPro" id="IPR012676">
    <property type="entry name" value="TGS-like"/>
</dbReference>
<dbReference type="InterPro" id="IPR012675">
    <property type="entry name" value="Beta-grasp_dom_sf"/>
</dbReference>
<dbReference type="PRINTS" id="PR00326">
    <property type="entry name" value="GTP1OBG"/>
</dbReference>
<dbReference type="InterPro" id="IPR045001">
    <property type="entry name" value="DRG"/>
</dbReference>
<dbReference type="Proteomes" id="UP001208689">
    <property type="component" value="Chromosome"/>
</dbReference>
<dbReference type="SUPFAM" id="SSF52540">
    <property type="entry name" value="P-loop containing nucleoside triphosphate hydrolases"/>
    <property type="match status" value="1"/>
</dbReference>
<dbReference type="EMBL" id="CP104013">
    <property type="protein sequence ID" value="UYP48401.1"/>
    <property type="molecule type" value="Genomic_DNA"/>
</dbReference>
<dbReference type="InterPro" id="IPR027417">
    <property type="entry name" value="P-loop_NTPase"/>
</dbReference>
<proteinExistence type="predicted"/>
<dbReference type="Pfam" id="PF01926">
    <property type="entry name" value="MMR_HSR1"/>
    <property type="match status" value="1"/>
</dbReference>